<dbReference type="GO" id="GO:0005634">
    <property type="term" value="C:nucleus"/>
    <property type="evidence" value="ECO:0007669"/>
    <property type="project" value="TreeGrafter"/>
</dbReference>
<dbReference type="GO" id="GO:0003700">
    <property type="term" value="F:DNA-binding transcription factor activity"/>
    <property type="evidence" value="ECO:0007669"/>
    <property type="project" value="InterPro"/>
</dbReference>
<dbReference type="PANTHER" id="PTHR45988">
    <property type="entry name" value="C2H2 TYPE ZINC FINGER TRANSCRIPTION FACTOR FAMILY-RELATED"/>
    <property type="match status" value="1"/>
</dbReference>
<dbReference type="InterPro" id="IPR036236">
    <property type="entry name" value="Znf_C2H2_sf"/>
</dbReference>
<reference evidence="9" key="1">
    <citation type="submission" date="2020-06" db="EMBL/GenBank/DDBJ databases">
        <authorList>
            <person name="Li T."/>
            <person name="Hu X."/>
            <person name="Zhang T."/>
            <person name="Song X."/>
            <person name="Zhang H."/>
            <person name="Dai N."/>
            <person name="Sheng W."/>
            <person name="Hou X."/>
            <person name="Wei L."/>
        </authorList>
    </citation>
    <scope>NUCLEOTIDE SEQUENCE</scope>
    <source>
        <strain evidence="9">KEN1</strain>
        <tissue evidence="9">Leaf</tissue>
    </source>
</reference>
<evidence type="ECO:0000259" key="8">
    <source>
        <dbReference type="PROSITE" id="PS50157"/>
    </source>
</evidence>
<keyword evidence="1" id="KW-0479">Metal-binding</keyword>
<evidence type="ECO:0000256" key="3">
    <source>
        <dbReference type="ARBA" id="ARBA00022771"/>
    </source>
</evidence>
<dbReference type="InterPro" id="IPR013087">
    <property type="entry name" value="Znf_C2H2_type"/>
</dbReference>
<proteinExistence type="predicted"/>
<dbReference type="SMART" id="SM00355">
    <property type="entry name" value="ZnF_C2H2"/>
    <property type="match status" value="2"/>
</dbReference>
<accession>A0AAW2Y4Z0</accession>
<dbReference type="InterPro" id="IPR044653">
    <property type="entry name" value="AZF1/2/3-like"/>
</dbReference>
<organism evidence="9">
    <name type="scientific">Sesamum latifolium</name>
    <dbReference type="NCBI Taxonomy" id="2727402"/>
    <lineage>
        <taxon>Eukaryota</taxon>
        <taxon>Viridiplantae</taxon>
        <taxon>Streptophyta</taxon>
        <taxon>Embryophyta</taxon>
        <taxon>Tracheophyta</taxon>
        <taxon>Spermatophyta</taxon>
        <taxon>Magnoliopsida</taxon>
        <taxon>eudicotyledons</taxon>
        <taxon>Gunneridae</taxon>
        <taxon>Pentapetalae</taxon>
        <taxon>asterids</taxon>
        <taxon>lamiids</taxon>
        <taxon>Lamiales</taxon>
        <taxon>Pedaliaceae</taxon>
        <taxon>Sesamum</taxon>
    </lineage>
</organism>
<dbReference type="PROSITE" id="PS50157">
    <property type="entry name" value="ZINC_FINGER_C2H2_2"/>
    <property type="match status" value="1"/>
</dbReference>
<dbReference type="EMBL" id="JACGWN010000002">
    <property type="protein sequence ID" value="KAL0460901.1"/>
    <property type="molecule type" value="Genomic_DNA"/>
</dbReference>
<sequence length="226" mass="25144">MELQDHDPKSFSSPATVAMETKLCVTRPGSVLVFLGWLKTGRRTRPGKCSDQDLSAPDDLEIVKQNLPLKKRKFESFLLSNVRKIRCPRSENDDGNVNPGLECLKTWKDSLVVQGTIAGKVPDRARKLHVCDLCDRSFKSYQALGGHKAHHKDDGFSANVDSSVARAERKGGSCCGLTHRCPFCDKVFLKGQALGGHKRHCRRPEVQTNESRGFGFDLNELPPEDL</sequence>
<evidence type="ECO:0000256" key="7">
    <source>
        <dbReference type="PROSITE-ProRule" id="PRU00042"/>
    </source>
</evidence>
<dbReference type="AlphaFoldDB" id="A0AAW2Y4Z0"/>
<name>A0AAW2Y4Z0_9LAMI</name>
<keyword evidence="6" id="KW-0804">Transcription</keyword>
<keyword evidence="3 7" id="KW-0863">Zinc-finger</keyword>
<evidence type="ECO:0000256" key="1">
    <source>
        <dbReference type="ARBA" id="ARBA00022723"/>
    </source>
</evidence>
<dbReference type="SUPFAM" id="SSF57667">
    <property type="entry name" value="beta-beta-alpha zinc fingers"/>
    <property type="match status" value="1"/>
</dbReference>
<dbReference type="Pfam" id="PF13912">
    <property type="entry name" value="zf-C2H2_6"/>
    <property type="match status" value="2"/>
</dbReference>
<dbReference type="GO" id="GO:0008270">
    <property type="term" value="F:zinc ion binding"/>
    <property type="evidence" value="ECO:0007669"/>
    <property type="project" value="UniProtKB-KW"/>
</dbReference>
<dbReference type="PANTHER" id="PTHR45988:SF1">
    <property type="entry name" value="ZINC FINGER PROTEIN AZF2"/>
    <property type="match status" value="1"/>
</dbReference>
<dbReference type="PROSITE" id="PS00028">
    <property type="entry name" value="ZINC_FINGER_C2H2_1"/>
    <property type="match status" value="1"/>
</dbReference>
<dbReference type="GO" id="GO:0000976">
    <property type="term" value="F:transcription cis-regulatory region binding"/>
    <property type="evidence" value="ECO:0007669"/>
    <property type="project" value="TreeGrafter"/>
</dbReference>
<evidence type="ECO:0000313" key="9">
    <source>
        <dbReference type="EMBL" id="KAL0460901.1"/>
    </source>
</evidence>
<keyword evidence="5" id="KW-0805">Transcription regulation</keyword>
<evidence type="ECO:0000256" key="6">
    <source>
        <dbReference type="ARBA" id="ARBA00023163"/>
    </source>
</evidence>
<comment type="caution">
    <text evidence="9">The sequence shown here is derived from an EMBL/GenBank/DDBJ whole genome shotgun (WGS) entry which is preliminary data.</text>
</comment>
<feature type="domain" description="C2H2-type" evidence="8">
    <location>
        <begin position="129"/>
        <end position="156"/>
    </location>
</feature>
<evidence type="ECO:0000256" key="4">
    <source>
        <dbReference type="ARBA" id="ARBA00022833"/>
    </source>
</evidence>
<evidence type="ECO:0000256" key="5">
    <source>
        <dbReference type="ARBA" id="ARBA00023015"/>
    </source>
</evidence>
<reference evidence="9" key="2">
    <citation type="journal article" date="2024" name="Plant">
        <title>Genomic evolution and insights into agronomic trait innovations of Sesamum species.</title>
        <authorList>
            <person name="Miao H."/>
            <person name="Wang L."/>
            <person name="Qu L."/>
            <person name="Liu H."/>
            <person name="Sun Y."/>
            <person name="Le M."/>
            <person name="Wang Q."/>
            <person name="Wei S."/>
            <person name="Zheng Y."/>
            <person name="Lin W."/>
            <person name="Duan Y."/>
            <person name="Cao H."/>
            <person name="Xiong S."/>
            <person name="Wang X."/>
            <person name="Wei L."/>
            <person name="Li C."/>
            <person name="Ma Q."/>
            <person name="Ju M."/>
            <person name="Zhao R."/>
            <person name="Li G."/>
            <person name="Mu C."/>
            <person name="Tian Q."/>
            <person name="Mei H."/>
            <person name="Zhang T."/>
            <person name="Gao T."/>
            <person name="Zhang H."/>
        </authorList>
    </citation>
    <scope>NUCLEOTIDE SEQUENCE</scope>
    <source>
        <strain evidence="9">KEN1</strain>
    </source>
</reference>
<dbReference type="Gene3D" id="3.30.160.60">
    <property type="entry name" value="Classic Zinc Finger"/>
    <property type="match status" value="1"/>
</dbReference>
<protein>
    <recommendedName>
        <fullName evidence="8">C2H2-type domain-containing protein</fullName>
    </recommendedName>
</protein>
<evidence type="ECO:0000256" key="2">
    <source>
        <dbReference type="ARBA" id="ARBA00022737"/>
    </source>
</evidence>
<gene>
    <name evidence="9" type="ORF">Slati_0717300</name>
</gene>
<keyword evidence="4" id="KW-0862">Zinc</keyword>
<keyword evidence="2" id="KW-0677">Repeat</keyword>